<dbReference type="OrthoDB" id="2425468at2759"/>
<dbReference type="EMBL" id="CAJVPZ010076774">
    <property type="protein sequence ID" value="CAG8804893.1"/>
    <property type="molecule type" value="Genomic_DNA"/>
</dbReference>
<dbReference type="AlphaFoldDB" id="A0A9N9P588"/>
<sequence>MSTSASISVGEKGSLPTIDEIKSWTGPEKTIEFLRGQDLKLEESDFDIFSSQAVD</sequence>
<keyword evidence="2" id="KW-1185">Reference proteome</keyword>
<dbReference type="Proteomes" id="UP000789396">
    <property type="component" value="Unassembled WGS sequence"/>
</dbReference>
<reference evidence="1" key="1">
    <citation type="submission" date="2021-06" db="EMBL/GenBank/DDBJ databases">
        <authorList>
            <person name="Kallberg Y."/>
            <person name="Tangrot J."/>
            <person name="Rosling A."/>
        </authorList>
    </citation>
    <scope>NUCLEOTIDE SEQUENCE</scope>
    <source>
        <strain evidence="1">IN212</strain>
    </source>
</reference>
<proteinExistence type="predicted"/>
<evidence type="ECO:0000313" key="2">
    <source>
        <dbReference type="Proteomes" id="UP000789396"/>
    </source>
</evidence>
<evidence type="ECO:0000313" key="1">
    <source>
        <dbReference type="EMBL" id="CAG8804893.1"/>
    </source>
</evidence>
<protein>
    <submittedName>
        <fullName evidence="1">2787_t:CDS:1</fullName>
    </submittedName>
</protein>
<name>A0A9N9P588_9GLOM</name>
<organism evidence="1 2">
    <name type="scientific">Racocetra fulgida</name>
    <dbReference type="NCBI Taxonomy" id="60492"/>
    <lineage>
        <taxon>Eukaryota</taxon>
        <taxon>Fungi</taxon>
        <taxon>Fungi incertae sedis</taxon>
        <taxon>Mucoromycota</taxon>
        <taxon>Glomeromycotina</taxon>
        <taxon>Glomeromycetes</taxon>
        <taxon>Diversisporales</taxon>
        <taxon>Gigasporaceae</taxon>
        <taxon>Racocetra</taxon>
    </lineage>
</organism>
<feature type="non-terminal residue" evidence="1">
    <location>
        <position position="55"/>
    </location>
</feature>
<accession>A0A9N9P588</accession>
<comment type="caution">
    <text evidence="1">The sequence shown here is derived from an EMBL/GenBank/DDBJ whole genome shotgun (WGS) entry which is preliminary data.</text>
</comment>
<gene>
    <name evidence="1" type="ORF">RFULGI_LOCUS18117</name>
</gene>